<organism evidence="1 2">
    <name type="scientific">Bacillus thuringiensis</name>
    <dbReference type="NCBI Taxonomy" id="1428"/>
    <lineage>
        <taxon>Bacteria</taxon>
        <taxon>Bacillati</taxon>
        <taxon>Bacillota</taxon>
        <taxon>Bacilli</taxon>
        <taxon>Bacillales</taxon>
        <taxon>Bacillaceae</taxon>
        <taxon>Bacillus</taxon>
        <taxon>Bacillus cereus group</taxon>
    </lineage>
</organism>
<proteinExistence type="predicted"/>
<dbReference type="InterPro" id="IPR036388">
    <property type="entry name" value="WH-like_DNA-bd_sf"/>
</dbReference>
<evidence type="ECO:0000313" key="2">
    <source>
        <dbReference type="Proteomes" id="UP000195077"/>
    </source>
</evidence>
<dbReference type="AlphaFoldDB" id="A0A9X6KPQ8"/>
<protein>
    <recommendedName>
        <fullName evidence="3">DNA primase/nucleoside triphosphatase C-terminal domain-containing protein</fullName>
    </recommendedName>
</protein>
<accession>A0A9X6KPQ8</accession>
<dbReference type="Proteomes" id="UP000195077">
    <property type="component" value="Unassembled WGS sequence"/>
</dbReference>
<comment type="caution">
    <text evidence="1">The sequence shown here is derived from an EMBL/GenBank/DDBJ whole genome shotgun (WGS) entry which is preliminary data.</text>
</comment>
<evidence type="ECO:0000313" key="1">
    <source>
        <dbReference type="EMBL" id="OUA21372.1"/>
    </source>
</evidence>
<reference evidence="1 2" key="1">
    <citation type="submission" date="2016-10" db="EMBL/GenBank/DDBJ databases">
        <title>Comparative genomics of Bacillus thuringiensis reveals a path to pathogens against multiple invertebrate hosts.</title>
        <authorList>
            <person name="Zheng J."/>
            <person name="Gao Q."/>
            <person name="Liu H."/>
            <person name="Peng D."/>
            <person name="Ruan L."/>
            <person name="Sun M."/>
        </authorList>
    </citation>
    <scope>NUCLEOTIDE SEQUENCE [LARGE SCALE GENOMIC DNA]</scope>
    <source>
        <strain evidence="1">I13</strain>
    </source>
</reference>
<name>A0A9X6KPQ8_BACTU</name>
<dbReference type="RefSeq" id="WP_021727756.1">
    <property type="nucleotide sequence ID" value="NZ_CP059975.1"/>
</dbReference>
<dbReference type="Gene3D" id="1.10.10.10">
    <property type="entry name" value="Winged helix-like DNA-binding domain superfamily/Winged helix DNA-binding domain"/>
    <property type="match status" value="1"/>
</dbReference>
<sequence>MGKFIAENIERDINSFELTDDLYKRYLKYCSFYKIESLTRLKFGNQLKKFNVGIYDKRRRKVREGKVGRWGVRLLPCKY</sequence>
<dbReference type="EMBL" id="NFEN01000113">
    <property type="protein sequence ID" value="OUA21372.1"/>
    <property type="molecule type" value="Genomic_DNA"/>
</dbReference>
<gene>
    <name evidence="1" type="ORF">BK775_22405</name>
</gene>
<evidence type="ECO:0008006" key="3">
    <source>
        <dbReference type="Google" id="ProtNLM"/>
    </source>
</evidence>